<evidence type="ECO:0000313" key="2">
    <source>
        <dbReference type="Proteomes" id="UP000011910"/>
    </source>
</evidence>
<gene>
    <name evidence="1" type="ORF">ADICEAN_00297</name>
</gene>
<dbReference type="RefSeq" id="WP_009193707.1">
    <property type="nucleotide sequence ID" value="NZ_AODQ01000004.1"/>
</dbReference>
<dbReference type="OrthoDB" id="849114at2"/>
<dbReference type="Gene3D" id="2.50.20.10">
    <property type="entry name" value="Lipoprotein localisation LolA/LolB/LppX"/>
    <property type="match status" value="1"/>
</dbReference>
<protein>
    <recommendedName>
        <fullName evidence="3">DUF4292 domain-containing protein</fullName>
    </recommendedName>
</protein>
<dbReference type="InterPro" id="IPR025634">
    <property type="entry name" value="DUF4292"/>
</dbReference>
<proteinExistence type="predicted"/>
<dbReference type="AlphaFoldDB" id="M7P1Q9"/>
<dbReference type="EMBL" id="AODQ01000004">
    <property type="protein sequence ID" value="EMR04539.1"/>
    <property type="molecule type" value="Genomic_DNA"/>
</dbReference>
<evidence type="ECO:0000313" key="1">
    <source>
        <dbReference type="EMBL" id="EMR04539.1"/>
    </source>
</evidence>
<dbReference type="eggNOG" id="COG2834">
    <property type="taxonomic scope" value="Bacteria"/>
</dbReference>
<organism evidence="1 2">
    <name type="scientific">Cesiribacter andamanensis AMV16</name>
    <dbReference type="NCBI Taxonomy" id="1279009"/>
    <lineage>
        <taxon>Bacteria</taxon>
        <taxon>Pseudomonadati</taxon>
        <taxon>Bacteroidota</taxon>
        <taxon>Cytophagia</taxon>
        <taxon>Cytophagales</taxon>
        <taxon>Cesiribacteraceae</taxon>
        <taxon>Cesiribacter</taxon>
    </lineage>
</organism>
<dbReference type="STRING" id="1279009.ADICEAN_00297"/>
<keyword evidence="2" id="KW-1185">Reference proteome</keyword>
<sequence length="252" mass="28711">MNNNLLALLLATLLVLTGCKRDAIPTVSEKDLAALNVRPVDFKYLNTRSKISYENGDQRMSSPTNIRIRKDSLIWFSVTPVLGIEAARGLVTRDSLFLVNKLQKEYHAYSFQELSQKMNVVVDFDILQAALLGDPIVPLTTNNRIRRTESETIVMQQQQGVDIINYFNNATLKLIKVILQEPNSPNNLLLQYADFQNHGTNMLPYTSTITAQYQEKQEMRATVVAFQHNKAEFSDTALSFPFSIPDRYVRKH</sequence>
<accession>M7P1Q9</accession>
<comment type="caution">
    <text evidence="1">The sequence shown here is derived from an EMBL/GenBank/DDBJ whole genome shotgun (WGS) entry which is preliminary data.</text>
</comment>
<evidence type="ECO:0008006" key="3">
    <source>
        <dbReference type="Google" id="ProtNLM"/>
    </source>
</evidence>
<reference evidence="1 2" key="1">
    <citation type="journal article" date="2013" name="Genome Announc.">
        <title>Draft Genome Sequence of Cesiribacter andamanensis Strain AMV16T, Isolated from a Soil Sample from a Mud Volcano in the Andaman Islands, India.</title>
        <authorList>
            <person name="Shivaji S."/>
            <person name="Ara S."/>
            <person name="Begum Z."/>
            <person name="Srinivas T.N."/>
            <person name="Singh A."/>
            <person name="Kumar Pinnaka A."/>
        </authorList>
    </citation>
    <scope>NUCLEOTIDE SEQUENCE [LARGE SCALE GENOMIC DNA]</scope>
    <source>
        <strain evidence="1 2">AMV16</strain>
    </source>
</reference>
<dbReference type="Proteomes" id="UP000011910">
    <property type="component" value="Unassembled WGS sequence"/>
</dbReference>
<name>M7P1Q9_9BACT</name>
<dbReference type="Pfam" id="PF14125">
    <property type="entry name" value="DUF4292"/>
    <property type="match status" value="1"/>
</dbReference>